<accession>A0ABQ1NVP4</accession>
<dbReference type="PANTHER" id="PTHR43806:SF65">
    <property type="entry name" value="SERINE PROTEASE APRX"/>
    <property type="match status" value="1"/>
</dbReference>
<keyword evidence="7 8" id="KW-0720">Serine protease</keyword>
<dbReference type="InterPro" id="IPR034213">
    <property type="entry name" value="S8_Vpr-like"/>
</dbReference>
<dbReference type="SUPFAM" id="SSF52743">
    <property type="entry name" value="Subtilisin-like"/>
    <property type="match status" value="1"/>
</dbReference>
<dbReference type="Gene3D" id="3.40.50.200">
    <property type="entry name" value="Peptidase S8/S53 domain"/>
    <property type="match status" value="1"/>
</dbReference>
<dbReference type="GO" id="GO:0008233">
    <property type="term" value="F:peptidase activity"/>
    <property type="evidence" value="ECO:0007669"/>
    <property type="project" value="UniProtKB-KW"/>
</dbReference>
<evidence type="ECO:0000256" key="5">
    <source>
        <dbReference type="ARBA" id="ARBA00022729"/>
    </source>
</evidence>
<dbReference type="PROSITE" id="PS00136">
    <property type="entry name" value="SUBTILASE_ASP"/>
    <property type="match status" value="1"/>
</dbReference>
<feature type="domain" description="PA" evidence="11">
    <location>
        <begin position="316"/>
        <end position="393"/>
    </location>
</feature>
<name>A0ABQ1NVP4_9BACI</name>
<feature type="active site" description="Charge relay system" evidence="8">
    <location>
        <position position="457"/>
    </location>
</feature>
<evidence type="ECO:0000256" key="8">
    <source>
        <dbReference type="PROSITE-ProRule" id="PRU01240"/>
    </source>
</evidence>
<dbReference type="CDD" id="cd07474">
    <property type="entry name" value="Peptidases_S8_subtilisin_Vpr-like"/>
    <property type="match status" value="1"/>
</dbReference>
<gene>
    <name evidence="12" type="primary">vpr</name>
    <name evidence="12" type="ORF">GCM10007216_15960</name>
</gene>
<dbReference type="Proteomes" id="UP000619534">
    <property type="component" value="Unassembled WGS sequence"/>
</dbReference>
<dbReference type="PROSITE" id="PS51892">
    <property type="entry name" value="SUBTILASE"/>
    <property type="match status" value="1"/>
</dbReference>
<evidence type="ECO:0000259" key="10">
    <source>
        <dbReference type="Pfam" id="PF00082"/>
    </source>
</evidence>
<sequence length="725" mass="79530">MRFLYLLLFCVTLTILPGFEQPEDKEEVTRIIEVDGDPHFVKRDIERMLPRLEVMAVYDTVFNGIAVKGKPAHLSKLSKIEAIVNQHPVQTYRTMDENLNESVPFLLQENREKRTIPFTGKGVKVGVIDTGLDYTHPDLAANYKGGFDVFDFDDDPMESIEENPTIHGTHVAGVIGANGRMKGIAPDVELYGYRALGPGGFGTSVHVIAAMEEAVKDNMDIINLSLGNDVNGPDWPTSVAVDKAVELGTTVVVAAGNTGPDDWTVGSPATASKAITVGASTPPLKIPVLIDRFAKKEIPLIPMMGSTDWKLDKRYQLVYGGVGDEPIDNAQGKIVVMKRGIVPFTEKAELAEKSGAIALIVYNNEAGEFQGAIDDGSINIPVVAVSEEDGEWLKQQSDSSKTGWVDTEYVDIVDSLAPFSSRGPVTANWSIKPDILAPGVSINSTIPGGYQKLQGTSMAAPHIAGVAALIKEAHPDWQPKDIKTALLSTATPLKNKEGKLLAPTEQGMGKVNVPSAVQPKLQIDPSQLNFGRFNSSYPKKKIRVQIKNTSKSSQKVHFSLPKKKHGLIWDLPKAFTLEPDQSKSIEIGLNVTSVFLDKGLHQGWIRMAVPDQTFDLPYLFMLETSDYPRAMGFEIAVSDFDSSTYDYQFYLPEDADNVKVDLYNPDSLMHERTLFELSDQQKGVIEGELSSHEIGKDGSYIAVITVENEDNHYSYGIPVEINNFH</sequence>
<dbReference type="InterPro" id="IPR000209">
    <property type="entry name" value="Peptidase_S8/S53_dom"/>
</dbReference>
<organism evidence="12 13">
    <name type="scientific">Thalassobacillus devorans</name>
    <dbReference type="NCBI Taxonomy" id="279813"/>
    <lineage>
        <taxon>Bacteria</taxon>
        <taxon>Bacillati</taxon>
        <taxon>Bacillota</taxon>
        <taxon>Bacilli</taxon>
        <taxon>Bacillales</taxon>
        <taxon>Bacillaceae</taxon>
        <taxon>Thalassobacillus</taxon>
    </lineage>
</organism>
<evidence type="ECO:0000256" key="3">
    <source>
        <dbReference type="ARBA" id="ARBA00022525"/>
    </source>
</evidence>
<dbReference type="PROSITE" id="PS00138">
    <property type="entry name" value="SUBTILASE_SER"/>
    <property type="match status" value="1"/>
</dbReference>
<feature type="active site" description="Charge relay system" evidence="8">
    <location>
        <position position="129"/>
    </location>
</feature>
<dbReference type="EMBL" id="BMCJ01000002">
    <property type="protein sequence ID" value="GGC86014.1"/>
    <property type="molecule type" value="Genomic_DNA"/>
</dbReference>
<evidence type="ECO:0000256" key="6">
    <source>
        <dbReference type="ARBA" id="ARBA00022801"/>
    </source>
</evidence>
<dbReference type="PRINTS" id="PR00723">
    <property type="entry name" value="SUBTILISIN"/>
</dbReference>
<comment type="similarity">
    <text evidence="1 8 9">Belongs to the peptidase S8 family.</text>
</comment>
<dbReference type="InterPro" id="IPR022398">
    <property type="entry name" value="Peptidase_S8_His-AS"/>
</dbReference>
<keyword evidence="6 8" id="KW-0378">Hydrolase</keyword>
<dbReference type="GO" id="GO:0006508">
    <property type="term" value="P:proteolysis"/>
    <property type="evidence" value="ECO:0007669"/>
    <property type="project" value="UniProtKB-KW"/>
</dbReference>
<evidence type="ECO:0000256" key="1">
    <source>
        <dbReference type="ARBA" id="ARBA00011073"/>
    </source>
</evidence>
<feature type="domain" description="Peptidase S8/S53" evidence="10">
    <location>
        <begin position="120"/>
        <end position="509"/>
    </location>
</feature>
<keyword evidence="4 8" id="KW-0645">Protease</keyword>
<feature type="active site" description="Charge relay system" evidence="8">
    <location>
        <position position="167"/>
    </location>
</feature>
<dbReference type="Pfam" id="PF02225">
    <property type="entry name" value="PA"/>
    <property type="match status" value="1"/>
</dbReference>
<comment type="caution">
    <text evidence="12">The sequence shown here is derived from an EMBL/GenBank/DDBJ whole genome shotgun (WGS) entry which is preliminary data.</text>
</comment>
<evidence type="ECO:0000313" key="12">
    <source>
        <dbReference type="EMBL" id="GGC86014.1"/>
    </source>
</evidence>
<dbReference type="InterPro" id="IPR050131">
    <property type="entry name" value="Peptidase_S8_subtilisin-like"/>
</dbReference>
<evidence type="ECO:0000256" key="9">
    <source>
        <dbReference type="RuleBase" id="RU003355"/>
    </source>
</evidence>
<evidence type="ECO:0000313" key="13">
    <source>
        <dbReference type="Proteomes" id="UP000619534"/>
    </source>
</evidence>
<keyword evidence="13" id="KW-1185">Reference proteome</keyword>
<evidence type="ECO:0000256" key="4">
    <source>
        <dbReference type="ARBA" id="ARBA00022670"/>
    </source>
</evidence>
<keyword evidence="2" id="KW-0134">Cell wall</keyword>
<dbReference type="Gene3D" id="3.50.30.30">
    <property type="match status" value="1"/>
</dbReference>
<dbReference type="RefSeq" id="WP_062442438.1">
    <property type="nucleotide sequence ID" value="NZ_BMCJ01000002.1"/>
</dbReference>
<evidence type="ECO:0000256" key="7">
    <source>
        <dbReference type="ARBA" id="ARBA00022825"/>
    </source>
</evidence>
<evidence type="ECO:0000259" key="11">
    <source>
        <dbReference type="Pfam" id="PF02225"/>
    </source>
</evidence>
<dbReference type="PANTHER" id="PTHR43806">
    <property type="entry name" value="PEPTIDASE S8"/>
    <property type="match status" value="1"/>
</dbReference>
<dbReference type="InterPro" id="IPR023828">
    <property type="entry name" value="Peptidase_S8_Ser-AS"/>
</dbReference>
<evidence type="ECO:0000256" key="2">
    <source>
        <dbReference type="ARBA" id="ARBA00022512"/>
    </source>
</evidence>
<protein>
    <submittedName>
        <fullName evidence="12">Minor extracellular protease vpr</fullName>
    </submittedName>
</protein>
<dbReference type="InterPro" id="IPR015500">
    <property type="entry name" value="Peptidase_S8_subtilisin-rel"/>
</dbReference>
<dbReference type="Pfam" id="PF00082">
    <property type="entry name" value="Peptidase_S8"/>
    <property type="match status" value="1"/>
</dbReference>
<dbReference type="PROSITE" id="PS00137">
    <property type="entry name" value="SUBTILASE_HIS"/>
    <property type="match status" value="1"/>
</dbReference>
<dbReference type="InterPro" id="IPR023827">
    <property type="entry name" value="Peptidase_S8_Asp-AS"/>
</dbReference>
<dbReference type="InterPro" id="IPR036852">
    <property type="entry name" value="Peptidase_S8/S53_dom_sf"/>
</dbReference>
<proteinExistence type="inferred from homology"/>
<dbReference type="InterPro" id="IPR003137">
    <property type="entry name" value="PA_domain"/>
</dbReference>
<keyword evidence="5" id="KW-0732">Signal</keyword>
<reference evidence="13" key="1">
    <citation type="journal article" date="2019" name="Int. J. Syst. Evol. Microbiol.">
        <title>The Global Catalogue of Microorganisms (GCM) 10K type strain sequencing project: providing services to taxonomists for standard genome sequencing and annotation.</title>
        <authorList>
            <consortium name="The Broad Institute Genomics Platform"/>
            <consortium name="The Broad Institute Genome Sequencing Center for Infectious Disease"/>
            <person name="Wu L."/>
            <person name="Ma J."/>
        </authorList>
    </citation>
    <scope>NUCLEOTIDE SEQUENCE [LARGE SCALE GENOMIC DNA]</scope>
    <source>
        <strain evidence="13">CCM 7282</strain>
    </source>
</reference>
<dbReference type="InterPro" id="IPR046450">
    <property type="entry name" value="PA_dom_sf"/>
</dbReference>
<keyword evidence="3" id="KW-0964">Secreted</keyword>
<dbReference type="SUPFAM" id="SSF52025">
    <property type="entry name" value="PA domain"/>
    <property type="match status" value="1"/>
</dbReference>
<dbReference type="CDD" id="cd02133">
    <property type="entry name" value="PA_C5a_like"/>
    <property type="match status" value="1"/>
</dbReference>